<dbReference type="SUPFAM" id="SSF52980">
    <property type="entry name" value="Restriction endonuclease-like"/>
    <property type="match status" value="1"/>
</dbReference>
<comment type="similarity">
    <text evidence="6">Belongs to the Vsr family.</text>
</comment>
<keyword evidence="4" id="KW-0378">Hydrolase</keyword>
<proteinExistence type="inferred from homology"/>
<dbReference type="CDD" id="cd00221">
    <property type="entry name" value="Vsr"/>
    <property type="match status" value="1"/>
</dbReference>
<dbReference type="Pfam" id="PF03852">
    <property type="entry name" value="Vsr"/>
    <property type="match status" value="1"/>
</dbReference>
<keyword evidence="3" id="KW-0227">DNA damage</keyword>
<keyword evidence="1" id="KW-0540">Nuclease</keyword>
<reference evidence="7 8" key="1">
    <citation type="submission" date="2019-07" db="EMBL/GenBank/DDBJ databases">
        <title>Genome sequencing of the stress-tolerant strain Azospirillum brasilense Az19.</title>
        <authorList>
            <person name="Maroniche G.A."/>
            <person name="Garcia J.E."/>
            <person name="Pagnussat L."/>
            <person name="Amenta M."/>
            <person name="Creus C.M."/>
        </authorList>
    </citation>
    <scope>NUCLEOTIDE SEQUENCE [LARGE SCALE GENOMIC DNA]</scope>
    <source>
        <strain evidence="7 8">Az19</strain>
    </source>
</reference>
<evidence type="ECO:0000256" key="5">
    <source>
        <dbReference type="ARBA" id="ARBA00023204"/>
    </source>
</evidence>
<keyword evidence="5" id="KW-0234">DNA repair</keyword>
<comment type="caution">
    <text evidence="7">The sequence shown here is derived from an EMBL/GenBank/DDBJ whole genome shotgun (WGS) entry which is preliminary data.</text>
</comment>
<evidence type="ECO:0008006" key="9">
    <source>
        <dbReference type="Google" id="ProtNLM"/>
    </source>
</evidence>
<dbReference type="AlphaFoldDB" id="A0A5B0KRF0"/>
<evidence type="ECO:0000256" key="2">
    <source>
        <dbReference type="ARBA" id="ARBA00022759"/>
    </source>
</evidence>
<keyword evidence="2" id="KW-0255">Endonuclease</keyword>
<evidence type="ECO:0000256" key="6">
    <source>
        <dbReference type="ARBA" id="ARBA00029466"/>
    </source>
</evidence>
<gene>
    <name evidence="7" type="ORF">FH063_006682</name>
</gene>
<dbReference type="GO" id="GO:0004519">
    <property type="term" value="F:endonuclease activity"/>
    <property type="evidence" value="ECO:0007669"/>
    <property type="project" value="UniProtKB-KW"/>
</dbReference>
<dbReference type="Gene3D" id="3.40.960.10">
    <property type="entry name" value="VSR Endonuclease"/>
    <property type="match status" value="1"/>
</dbReference>
<sequence>MDIVDRQTRSKIMASVGQKDTGAELLLRKALHKTGLRYKLHVRSLPGSPDLVFPRFHAVVFVHGCYWHSHGCYRSTVPKSRREFWTEKFRTNRSRDEKNTQALLEKGWRVLVVWECALLGRNALPLDEVTDGVRRWLDSSDPQGQISPEPTGT</sequence>
<dbReference type="NCBIfam" id="TIGR00632">
    <property type="entry name" value="vsr"/>
    <property type="match status" value="1"/>
</dbReference>
<dbReference type="GO" id="GO:0006298">
    <property type="term" value="P:mismatch repair"/>
    <property type="evidence" value="ECO:0007669"/>
    <property type="project" value="InterPro"/>
</dbReference>
<dbReference type="EMBL" id="VEWN01000010">
    <property type="protein sequence ID" value="KAA1054426.1"/>
    <property type="molecule type" value="Genomic_DNA"/>
</dbReference>
<dbReference type="InterPro" id="IPR004603">
    <property type="entry name" value="DNA_mismatch_endonuc_vsr"/>
</dbReference>
<name>A0A5B0KRF0_9PROT</name>
<dbReference type="Proteomes" id="UP000325333">
    <property type="component" value="Unassembled WGS sequence"/>
</dbReference>
<organism evidence="7 8">
    <name type="scientific">Azospirillum argentinense</name>
    <dbReference type="NCBI Taxonomy" id="2970906"/>
    <lineage>
        <taxon>Bacteria</taxon>
        <taxon>Pseudomonadati</taxon>
        <taxon>Pseudomonadota</taxon>
        <taxon>Alphaproteobacteria</taxon>
        <taxon>Rhodospirillales</taxon>
        <taxon>Azospirillaceae</taxon>
        <taxon>Azospirillum</taxon>
    </lineage>
</organism>
<evidence type="ECO:0000256" key="1">
    <source>
        <dbReference type="ARBA" id="ARBA00022722"/>
    </source>
</evidence>
<evidence type="ECO:0000256" key="3">
    <source>
        <dbReference type="ARBA" id="ARBA00022763"/>
    </source>
</evidence>
<accession>A0A5B0KRF0</accession>
<dbReference type="GO" id="GO:0016787">
    <property type="term" value="F:hydrolase activity"/>
    <property type="evidence" value="ECO:0007669"/>
    <property type="project" value="UniProtKB-KW"/>
</dbReference>
<evidence type="ECO:0000313" key="7">
    <source>
        <dbReference type="EMBL" id="KAA1054426.1"/>
    </source>
</evidence>
<protein>
    <recommendedName>
        <fullName evidence="9">Very short patch repair endonuclease</fullName>
    </recommendedName>
</protein>
<evidence type="ECO:0000256" key="4">
    <source>
        <dbReference type="ARBA" id="ARBA00022801"/>
    </source>
</evidence>
<evidence type="ECO:0000313" key="8">
    <source>
        <dbReference type="Proteomes" id="UP000325333"/>
    </source>
</evidence>
<dbReference type="RefSeq" id="WP_149650621.1">
    <property type="nucleotide sequence ID" value="NZ_VEWN01000010.1"/>
</dbReference>
<dbReference type="InterPro" id="IPR011335">
    <property type="entry name" value="Restrct_endonuc-II-like"/>
</dbReference>